<name>A0A381W659_9ZZZZ</name>
<reference evidence="1" key="1">
    <citation type="submission" date="2018-05" db="EMBL/GenBank/DDBJ databases">
        <authorList>
            <person name="Lanie J.A."/>
            <person name="Ng W.-L."/>
            <person name="Kazmierczak K.M."/>
            <person name="Andrzejewski T.M."/>
            <person name="Davidsen T.M."/>
            <person name="Wayne K.J."/>
            <person name="Tettelin H."/>
            <person name="Glass J.I."/>
            <person name="Rusch D."/>
            <person name="Podicherti R."/>
            <person name="Tsui H.-C.T."/>
            <person name="Winkler M.E."/>
        </authorList>
    </citation>
    <scope>NUCLEOTIDE SEQUENCE</scope>
</reference>
<proteinExistence type="predicted"/>
<organism evidence="1">
    <name type="scientific">marine metagenome</name>
    <dbReference type="NCBI Taxonomy" id="408172"/>
    <lineage>
        <taxon>unclassified sequences</taxon>
        <taxon>metagenomes</taxon>
        <taxon>ecological metagenomes</taxon>
    </lineage>
</organism>
<accession>A0A381W659</accession>
<gene>
    <name evidence="1" type="ORF">METZ01_LOCUS100903</name>
</gene>
<sequence length="46" mass="5536">MYLILLRQNIKKNYDLKDYIFKVLSSLKYIEKIDIVKAGYINVILK</sequence>
<dbReference type="AlphaFoldDB" id="A0A381W659"/>
<feature type="non-terminal residue" evidence="1">
    <location>
        <position position="46"/>
    </location>
</feature>
<evidence type="ECO:0000313" key="1">
    <source>
        <dbReference type="EMBL" id="SVA48049.1"/>
    </source>
</evidence>
<dbReference type="EMBL" id="UINC01010834">
    <property type="protein sequence ID" value="SVA48049.1"/>
    <property type="molecule type" value="Genomic_DNA"/>
</dbReference>
<protein>
    <submittedName>
        <fullName evidence="1">Uncharacterized protein</fullName>
    </submittedName>
</protein>